<keyword evidence="4" id="KW-1185">Reference proteome</keyword>
<evidence type="ECO:0000313" key="3">
    <source>
        <dbReference type="EMBL" id="MDQ0359507.1"/>
    </source>
</evidence>
<dbReference type="RefSeq" id="WP_307404676.1">
    <property type="nucleotide sequence ID" value="NZ_JAUSUR010000001.1"/>
</dbReference>
<organism evidence="3 4">
    <name type="scientific">Breznakia pachnodae</name>
    <dbReference type="NCBI Taxonomy" id="265178"/>
    <lineage>
        <taxon>Bacteria</taxon>
        <taxon>Bacillati</taxon>
        <taxon>Bacillota</taxon>
        <taxon>Erysipelotrichia</taxon>
        <taxon>Erysipelotrichales</taxon>
        <taxon>Erysipelotrichaceae</taxon>
        <taxon>Breznakia</taxon>
    </lineage>
</organism>
<dbReference type="InterPro" id="IPR052960">
    <property type="entry name" value="GlcN6P_deaminase-like"/>
</dbReference>
<dbReference type="Proteomes" id="UP001230220">
    <property type="component" value="Unassembled WGS sequence"/>
</dbReference>
<proteinExistence type="predicted"/>
<name>A0ABU0DXZ5_9FIRM</name>
<evidence type="ECO:0000259" key="2">
    <source>
        <dbReference type="Pfam" id="PF01182"/>
    </source>
</evidence>
<evidence type="ECO:0000313" key="4">
    <source>
        <dbReference type="Proteomes" id="UP001230220"/>
    </source>
</evidence>
<feature type="domain" description="Glucosamine/galactosamine-6-phosphate isomerase" evidence="2">
    <location>
        <begin position="16"/>
        <end position="219"/>
    </location>
</feature>
<sequence length="240" mass="26496">MRIIVEKDYEQMSITVMNLLLAKMYENRKMNIAITAGASPKRMYELLAEEVKNGRNFDNVTYYNFDEIPFKKSGGYGVTVSNLKKDYFDPAGISMDHVHTLTVENHKEHDALLESFGGLDAIFMGIGADGHFCGNMPGFTKFGNKTVEITIPEAMKPALAGEVGGDMEEVPDTFVTMGPRSVMNSKSTIMFATGKGKAEIIKKAFFGPVSEDIPSSVFQLHPDFTLVLDEDAASEIKDLI</sequence>
<dbReference type="NCBIfam" id="NF009022">
    <property type="entry name" value="PRK12358.1"/>
    <property type="match status" value="1"/>
</dbReference>
<accession>A0ABU0DXZ5</accession>
<dbReference type="SUPFAM" id="SSF100950">
    <property type="entry name" value="NagB/RpiA/CoA transferase-like"/>
    <property type="match status" value="1"/>
</dbReference>
<dbReference type="EMBL" id="JAUSUR010000001">
    <property type="protein sequence ID" value="MDQ0359507.1"/>
    <property type="molecule type" value="Genomic_DNA"/>
</dbReference>
<dbReference type="InterPro" id="IPR004547">
    <property type="entry name" value="Glucosamine6P_isomerase"/>
</dbReference>
<dbReference type="Gene3D" id="3.40.50.1360">
    <property type="match status" value="1"/>
</dbReference>
<dbReference type="Pfam" id="PF01182">
    <property type="entry name" value="Glucosamine_iso"/>
    <property type="match status" value="1"/>
</dbReference>
<dbReference type="PANTHER" id="PTHR42892:SF1">
    <property type="entry name" value="GLUCOSAMINE-6-PHOSPHATE ISOMERASE"/>
    <property type="match status" value="1"/>
</dbReference>
<dbReference type="InterPro" id="IPR006148">
    <property type="entry name" value="Glc/Gal-6P_isomerase"/>
</dbReference>
<protein>
    <submittedName>
        <fullName evidence="3">6-phosphogluconolactonase/glucosamine-6-phosphate isomerase/deaminase</fullName>
    </submittedName>
</protein>
<evidence type="ECO:0000256" key="1">
    <source>
        <dbReference type="ARBA" id="ARBA00023277"/>
    </source>
</evidence>
<keyword evidence="3" id="KW-0413">Isomerase</keyword>
<gene>
    <name evidence="3" type="ORF">J2S15_000238</name>
</gene>
<dbReference type="GO" id="GO:0016853">
    <property type="term" value="F:isomerase activity"/>
    <property type="evidence" value="ECO:0007669"/>
    <property type="project" value="UniProtKB-KW"/>
</dbReference>
<keyword evidence="1" id="KW-0119">Carbohydrate metabolism</keyword>
<reference evidence="3 4" key="1">
    <citation type="submission" date="2023-07" db="EMBL/GenBank/DDBJ databases">
        <title>Genomic Encyclopedia of Type Strains, Phase IV (KMG-IV): sequencing the most valuable type-strain genomes for metagenomic binning, comparative biology and taxonomic classification.</title>
        <authorList>
            <person name="Goeker M."/>
        </authorList>
    </citation>
    <scope>NUCLEOTIDE SEQUENCE [LARGE SCALE GENOMIC DNA]</scope>
    <source>
        <strain evidence="3 4">DSM 16784</strain>
    </source>
</reference>
<dbReference type="PANTHER" id="PTHR42892">
    <property type="entry name" value="GLUCOSAMINE-6-PHOSPHATE DEAMINASE-LIKE PROTEIN BT_0258-RELATED"/>
    <property type="match status" value="1"/>
</dbReference>
<comment type="caution">
    <text evidence="3">The sequence shown here is derived from an EMBL/GenBank/DDBJ whole genome shotgun (WGS) entry which is preliminary data.</text>
</comment>
<dbReference type="CDD" id="cd01399">
    <property type="entry name" value="GlcN6P_deaminase"/>
    <property type="match status" value="1"/>
</dbReference>
<dbReference type="InterPro" id="IPR037171">
    <property type="entry name" value="NagB/RpiA_transferase-like"/>
</dbReference>